<dbReference type="STRING" id="578462.A0A0L0T2P1"/>
<feature type="region of interest" description="Disordered" evidence="9">
    <location>
        <begin position="338"/>
        <end position="416"/>
    </location>
</feature>
<feature type="compositionally biased region" description="Low complexity" evidence="9">
    <location>
        <begin position="185"/>
        <end position="207"/>
    </location>
</feature>
<dbReference type="Gene3D" id="1.10.10.1700">
    <property type="entry name" value="Histone-lysine N-methyltransferase"/>
    <property type="match status" value="1"/>
</dbReference>
<dbReference type="SUPFAM" id="SSF82199">
    <property type="entry name" value="SET domain"/>
    <property type="match status" value="1"/>
</dbReference>
<keyword evidence="4" id="KW-0489">Methyltransferase</keyword>
<evidence type="ECO:0000256" key="8">
    <source>
        <dbReference type="ARBA" id="ARBA00023242"/>
    </source>
</evidence>
<feature type="compositionally biased region" description="Polar residues" evidence="9">
    <location>
        <begin position="154"/>
        <end position="170"/>
    </location>
</feature>
<dbReference type="InterPro" id="IPR001214">
    <property type="entry name" value="SET_dom"/>
</dbReference>
<dbReference type="Pfam" id="PF00856">
    <property type="entry name" value="SET"/>
    <property type="match status" value="1"/>
</dbReference>
<keyword evidence="6" id="KW-0949">S-adenosyl-L-methionine</keyword>
<evidence type="ECO:0000256" key="7">
    <source>
        <dbReference type="ARBA" id="ARBA00022853"/>
    </source>
</evidence>
<feature type="compositionally biased region" description="Low complexity" evidence="9">
    <location>
        <begin position="776"/>
        <end position="808"/>
    </location>
</feature>
<dbReference type="GO" id="GO:0005694">
    <property type="term" value="C:chromosome"/>
    <property type="evidence" value="ECO:0007669"/>
    <property type="project" value="UniProtKB-SubCell"/>
</dbReference>
<evidence type="ECO:0000256" key="1">
    <source>
        <dbReference type="ARBA" id="ARBA00004123"/>
    </source>
</evidence>
<organism evidence="11 12">
    <name type="scientific">Allomyces macrogynus (strain ATCC 38327)</name>
    <name type="common">Allomyces javanicus var. macrogynus</name>
    <dbReference type="NCBI Taxonomy" id="578462"/>
    <lineage>
        <taxon>Eukaryota</taxon>
        <taxon>Fungi</taxon>
        <taxon>Fungi incertae sedis</taxon>
        <taxon>Blastocladiomycota</taxon>
        <taxon>Blastocladiomycetes</taxon>
        <taxon>Blastocladiales</taxon>
        <taxon>Blastocladiaceae</taxon>
        <taxon>Allomyces</taxon>
    </lineage>
</organism>
<feature type="compositionally biased region" description="Low complexity" evidence="9">
    <location>
        <begin position="1227"/>
        <end position="1244"/>
    </location>
</feature>
<evidence type="ECO:0000256" key="9">
    <source>
        <dbReference type="SAM" id="MobiDB-lite"/>
    </source>
</evidence>
<protein>
    <recommendedName>
        <fullName evidence="10">SET domain-containing protein</fullName>
    </recommendedName>
</protein>
<dbReference type="GO" id="GO:0005634">
    <property type="term" value="C:nucleus"/>
    <property type="evidence" value="ECO:0007669"/>
    <property type="project" value="UniProtKB-SubCell"/>
</dbReference>
<feature type="compositionally biased region" description="Low complexity" evidence="9">
    <location>
        <begin position="14"/>
        <end position="28"/>
    </location>
</feature>
<feature type="compositionally biased region" description="Polar residues" evidence="9">
    <location>
        <begin position="36"/>
        <end position="53"/>
    </location>
</feature>
<feature type="region of interest" description="Disordered" evidence="9">
    <location>
        <begin position="285"/>
        <end position="321"/>
    </location>
</feature>
<keyword evidence="3" id="KW-0158">Chromosome</keyword>
<reference evidence="11 12" key="1">
    <citation type="submission" date="2009-11" db="EMBL/GenBank/DDBJ databases">
        <title>Annotation of Allomyces macrogynus ATCC 38327.</title>
        <authorList>
            <consortium name="The Broad Institute Genome Sequencing Platform"/>
            <person name="Russ C."/>
            <person name="Cuomo C."/>
            <person name="Burger G."/>
            <person name="Gray M.W."/>
            <person name="Holland P.W.H."/>
            <person name="King N."/>
            <person name="Lang F.B.F."/>
            <person name="Roger A.J."/>
            <person name="Ruiz-Trillo I."/>
            <person name="Young S.K."/>
            <person name="Zeng Q."/>
            <person name="Gargeya S."/>
            <person name="Fitzgerald M."/>
            <person name="Haas B."/>
            <person name="Abouelleil A."/>
            <person name="Alvarado L."/>
            <person name="Arachchi H.M."/>
            <person name="Berlin A."/>
            <person name="Chapman S.B."/>
            <person name="Gearin G."/>
            <person name="Goldberg J."/>
            <person name="Griggs A."/>
            <person name="Gujja S."/>
            <person name="Hansen M."/>
            <person name="Heiman D."/>
            <person name="Howarth C."/>
            <person name="Larimer J."/>
            <person name="Lui A."/>
            <person name="MacDonald P.J.P."/>
            <person name="McCowen C."/>
            <person name="Montmayeur A."/>
            <person name="Murphy C."/>
            <person name="Neiman D."/>
            <person name="Pearson M."/>
            <person name="Priest M."/>
            <person name="Roberts A."/>
            <person name="Saif S."/>
            <person name="Shea T."/>
            <person name="Sisk P."/>
            <person name="Stolte C."/>
            <person name="Sykes S."/>
            <person name="Wortman J."/>
            <person name="Nusbaum C."/>
            <person name="Birren B."/>
        </authorList>
    </citation>
    <scope>NUCLEOTIDE SEQUENCE [LARGE SCALE GENOMIC DNA]</scope>
    <source>
        <strain evidence="11 12">ATCC 38327</strain>
    </source>
</reference>
<evidence type="ECO:0000256" key="5">
    <source>
        <dbReference type="ARBA" id="ARBA00022679"/>
    </source>
</evidence>
<reference evidence="12" key="2">
    <citation type="submission" date="2009-11" db="EMBL/GenBank/DDBJ databases">
        <title>The Genome Sequence of Allomyces macrogynus strain ATCC 38327.</title>
        <authorList>
            <consortium name="The Broad Institute Genome Sequencing Platform"/>
            <person name="Russ C."/>
            <person name="Cuomo C."/>
            <person name="Shea T."/>
            <person name="Young S.K."/>
            <person name="Zeng Q."/>
            <person name="Koehrsen M."/>
            <person name="Haas B."/>
            <person name="Borodovsky M."/>
            <person name="Guigo R."/>
            <person name="Alvarado L."/>
            <person name="Berlin A."/>
            <person name="Borenstein D."/>
            <person name="Chen Z."/>
            <person name="Engels R."/>
            <person name="Freedman E."/>
            <person name="Gellesch M."/>
            <person name="Goldberg J."/>
            <person name="Griggs A."/>
            <person name="Gujja S."/>
            <person name="Heiman D."/>
            <person name="Hepburn T."/>
            <person name="Howarth C."/>
            <person name="Jen D."/>
            <person name="Larson L."/>
            <person name="Lewis B."/>
            <person name="Mehta T."/>
            <person name="Park D."/>
            <person name="Pearson M."/>
            <person name="Roberts A."/>
            <person name="Saif S."/>
            <person name="Shenoy N."/>
            <person name="Sisk P."/>
            <person name="Stolte C."/>
            <person name="Sykes S."/>
            <person name="Walk T."/>
            <person name="White J."/>
            <person name="Yandava C."/>
            <person name="Burger G."/>
            <person name="Gray M.W."/>
            <person name="Holland P.W.H."/>
            <person name="King N."/>
            <person name="Lang F.B.F."/>
            <person name="Roger A.J."/>
            <person name="Ruiz-Trillo I."/>
            <person name="Lander E."/>
            <person name="Nusbaum C."/>
        </authorList>
    </citation>
    <scope>NUCLEOTIDE SEQUENCE [LARGE SCALE GENOMIC DNA]</scope>
    <source>
        <strain evidence="12">ATCC 38327</strain>
    </source>
</reference>
<feature type="domain" description="SET" evidence="10">
    <location>
        <begin position="586"/>
        <end position="729"/>
    </location>
</feature>
<keyword evidence="7" id="KW-0156">Chromatin regulator</keyword>
<feature type="compositionally biased region" description="Basic residues" evidence="9">
    <location>
        <begin position="1004"/>
        <end position="1018"/>
    </location>
</feature>
<dbReference type="PANTHER" id="PTHR12977">
    <property type="entry name" value="SUPPRESSOR OF VARIEGATION 4-20-RELATED"/>
    <property type="match status" value="1"/>
</dbReference>
<accession>A0A0L0T2P1</accession>
<keyword evidence="8" id="KW-0539">Nucleus</keyword>
<dbReference type="InterPro" id="IPR046341">
    <property type="entry name" value="SET_dom_sf"/>
</dbReference>
<feature type="compositionally biased region" description="Low complexity" evidence="9">
    <location>
        <begin position="353"/>
        <end position="380"/>
    </location>
</feature>
<evidence type="ECO:0000256" key="4">
    <source>
        <dbReference type="ARBA" id="ARBA00022603"/>
    </source>
</evidence>
<dbReference type="Gene3D" id="2.170.270.10">
    <property type="entry name" value="SET domain"/>
    <property type="match status" value="1"/>
</dbReference>
<dbReference type="GO" id="GO:0042799">
    <property type="term" value="F:histone H4K20 methyltransferase activity"/>
    <property type="evidence" value="ECO:0007669"/>
    <property type="project" value="TreeGrafter"/>
</dbReference>
<feature type="compositionally biased region" description="Low complexity" evidence="9">
    <location>
        <begin position="223"/>
        <end position="259"/>
    </location>
</feature>
<dbReference type="PROSITE" id="PS50280">
    <property type="entry name" value="SET"/>
    <property type="match status" value="1"/>
</dbReference>
<dbReference type="GO" id="GO:0032259">
    <property type="term" value="P:methylation"/>
    <property type="evidence" value="ECO:0007669"/>
    <property type="project" value="UniProtKB-KW"/>
</dbReference>
<sequence length="1316" mass="141161">MSGRVTRASSRRQPTTPASVPAAPANPVEGTRRATRTSATQIKTAASGSTAQEVGSMPANDDTPRLAASTATLANLNKAASRLFDSGSATSLAPATADWSAGSKALETSFADHRAARAARIAARNAVAPTAAARPADGMMRLPTHISTARKQLNDTGSAVPGGSTSTMHTKSIRDDGHDSDDSDSLMSVRSGPSSSNSGELSSVDSNLVAPVGFMNGQQSDNGTPPSVGTGPSSPVPYFAVLPSDDASSTSTTPPVSSSEQRATDRLMQLAEVALGLGIHMGDVGGGATESTAQERTGLKQPTTSSSLSSVPTVTSGPREQAMDDVVMEDVHVDGKAQDGVPAAAGSDVAPMDVDSSPVASKSSSVLTSVRSSPLSSVPDHLFNDAGLDSSFSSVDDSDEPDDPDHRPSSRRLPPIEVSRKEAVEIGAMTLVEFAKCSNMKLTITAYAMARCPEPSFRDLAAYDDVCTHILLDAMYLPFRVLKMDLAELAVANATEATGKRPHHELPRQIVEKPTEFPVPADDIAVVLRNVAEGKVTELDAVHMIIDQTMWLKKWLTSTVPIEQLAHFCRHMRRYVAMYTTAAGFDVVESRRYESAQPPAANKLRQAALVATRAYKPGEVLKLCSGHALALTPSEEDALQDAARDFSVLHSSRLNAFCLFLGPGRFANHYCEPNIDFVIRRRTIPPVIAAVIADVGDPPGTTTVPHASEIYMRATREIRAGEELTVSYGRHYFDRNNAACLCETCERTGRGQFAPERRAKAPAAAAATGGELAYASPAASSPAQSPPGSGGEVPAAAASADSSVPRSPRMVRRAKVDARLHIRAEHKRDEPDMVGGLVVAPESEWELDAPVQEGARLGSLRQFFYHVQDLGIGATQRPAPRVPAIVIPPKVTCYHCQAQTYTFELSRRGVVECHKCLRHSLLFHVPWPQRTGAAAESRRRPAFARTLLCWVELHLTGQTIVDKEAADRGRGSGKNARKGKDEGRAPTPPSPMLEPMDDASARRAAGKKGVGKAKSGKKRSAEEDIAQALAQIAALREIPPEWRHLPREIQDENGRTLNLNERNLLLCEDTGTWYPAVSLPVSDWVEEGFAPSPEHIAVRYLHARDLQYGFVDFQHVYSVDQVLFEAEGIYLVASIQSPSPSSSSSLASASSSASTPARGRDVRMLLSVNQDRALRCIAMPTRTKLLWRKWADEMHVLKQLSHPSMPYRPVANFDLANLTFPPVMTRSGAPSSVVSSGTSTPSASMRGKHNAPLERVRTYRASDVGPRSPSLRVRDGDRGSSPLTSLSPASDVAEPRYSSDLPTTRTTRASKRRKLE</sequence>
<evidence type="ECO:0000259" key="10">
    <source>
        <dbReference type="PROSITE" id="PS50280"/>
    </source>
</evidence>
<feature type="region of interest" description="Disordered" evidence="9">
    <location>
        <begin position="1"/>
        <end position="64"/>
    </location>
</feature>
<name>A0A0L0T2P1_ALLM3</name>
<evidence type="ECO:0000256" key="3">
    <source>
        <dbReference type="ARBA" id="ARBA00022454"/>
    </source>
</evidence>
<evidence type="ECO:0000313" key="11">
    <source>
        <dbReference type="EMBL" id="KNE68996.1"/>
    </source>
</evidence>
<feature type="region of interest" description="Disordered" evidence="9">
    <location>
        <begin position="776"/>
        <end position="812"/>
    </location>
</feature>
<dbReference type="eggNOG" id="KOG2589">
    <property type="taxonomic scope" value="Eukaryota"/>
</dbReference>
<feature type="region of interest" description="Disordered" evidence="9">
    <location>
        <begin position="154"/>
        <end position="263"/>
    </location>
</feature>
<keyword evidence="5" id="KW-0808">Transferase</keyword>
<dbReference type="OrthoDB" id="6627536at2759"/>
<dbReference type="EMBL" id="GG745359">
    <property type="protein sequence ID" value="KNE68996.1"/>
    <property type="molecule type" value="Genomic_DNA"/>
</dbReference>
<dbReference type="PANTHER" id="PTHR12977:SF4">
    <property type="entry name" value="HISTONE-LYSINE N-METHYLTRANSFERASE KMT5B"/>
    <property type="match status" value="1"/>
</dbReference>
<dbReference type="CDD" id="cd10524">
    <property type="entry name" value="SET_Suv4-20-like"/>
    <property type="match status" value="1"/>
</dbReference>
<feature type="region of interest" description="Disordered" evidence="9">
    <location>
        <begin position="964"/>
        <end position="1022"/>
    </location>
</feature>
<comment type="subcellular location">
    <subcellularLocation>
        <location evidence="2">Chromosome</location>
    </subcellularLocation>
    <subcellularLocation>
        <location evidence="1">Nucleus</location>
    </subcellularLocation>
</comment>
<evidence type="ECO:0000256" key="2">
    <source>
        <dbReference type="ARBA" id="ARBA00004286"/>
    </source>
</evidence>
<dbReference type="InterPro" id="IPR039977">
    <property type="entry name" value="Suv4-20/Set9"/>
</dbReference>
<dbReference type="VEuPathDB" id="FungiDB:AMAG_19941"/>
<dbReference type="InterPro" id="IPR041938">
    <property type="entry name" value="Hist-Lys_N-MTase_N"/>
</dbReference>
<gene>
    <name evidence="11" type="ORF">AMAG_19941</name>
</gene>
<proteinExistence type="predicted"/>
<feature type="compositionally biased region" description="Low complexity" evidence="9">
    <location>
        <begin position="302"/>
        <end position="316"/>
    </location>
</feature>
<feature type="region of interest" description="Disordered" evidence="9">
    <location>
        <begin position="1226"/>
        <end position="1316"/>
    </location>
</feature>
<dbReference type="Proteomes" id="UP000054350">
    <property type="component" value="Unassembled WGS sequence"/>
</dbReference>
<keyword evidence="12" id="KW-1185">Reference proteome</keyword>
<evidence type="ECO:0000256" key="6">
    <source>
        <dbReference type="ARBA" id="ARBA00022691"/>
    </source>
</evidence>
<evidence type="ECO:0000313" key="12">
    <source>
        <dbReference type="Proteomes" id="UP000054350"/>
    </source>
</evidence>